<name>A0ABR7AQ47_9SPHN</name>
<dbReference type="Proteomes" id="UP000597613">
    <property type="component" value="Unassembled WGS sequence"/>
</dbReference>
<dbReference type="InterPro" id="IPR032466">
    <property type="entry name" value="Metal_Hydrolase"/>
</dbReference>
<proteinExistence type="inferred from homology"/>
<accession>A0ABR7AQ47</accession>
<dbReference type="Gene3D" id="3.20.20.140">
    <property type="entry name" value="Metal-dependent hydrolases"/>
    <property type="match status" value="1"/>
</dbReference>
<protein>
    <submittedName>
        <fullName evidence="3">Amidohydrolase family protein</fullName>
    </submittedName>
</protein>
<organism evidence="3 4">
    <name type="scientific">Sphingomonas albertensis</name>
    <dbReference type="NCBI Taxonomy" id="2762591"/>
    <lineage>
        <taxon>Bacteria</taxon>
        <taxon>Pseudomonadati</taxon>
        <taxon>Pseudomonadota</taxon>
        <taxon>Alphaproteobacteria</taxon>
        <taxon>Sphingomonadales</taxon>
        <taxon>Sphingomonadaceae</taxon>
        <taxon>Sphingomonas</taxon>
    </lineage>
</organism>
<dbReference type="EMBL" id="JACONT010000025">
    <property type="protein sequence ID" value="MBC3942422.1"/>
    <property type="molecule type" value="Genomic_DNA"/>
</dbReference>
<evidence type="ECO:0000259" key="2">
    <source>
        <dbReference type="Pfam" id="PF04909"/>
    </source>
</evidence>
<dbReference type="RefSeq" id="WP_187504118.1">
    <property type="nucleotide sequence ID" value="NZ_CP162536.1"/>
</dbReference>
<keyword evidence="4" id="KW-1185">Reference proteome</keyword>
<reference evidence="3 4" key="1">
    <citation type="submission" date="2020-08" db="EMBL/GenBank/DDBJ databases">
        <title>Putative novel bacterial strains isolated from necrotic wheat leaf tissues caused by Xanthomonas translucens.</title>
        <authorList>
            <person name="Tambong J.T."/>
        </authorList>
    </citation>
    <scope>NUCLEOTIDE SEQUENCE [LARGE SCALE GENOMIC DNA]</scope>
    <source>
        <strain evidence="4">DOAB 1063</strain>
    </source>
</reference>
<dbReference type="PANTHER" id="PTHR43569:SF1">
    <property type="entry name" value="BLL3371 PROTEIN"/>
    <property type="match status" value="1"/>
</dbReference>
<evidence type="ECO:0000313" key="3">
    <source>
        <dbReference type="EMBL" id="MBC3942422.1"/>
    </source>
</evidence>
<dbReference type="PANTHER" id="PTHR43569">
    <property type="entry name" value="AMIDOHYDROLASE"/>
    <property type="match status" value="1"/>
</dbReference>
<dbReference type="Pfam" id="PF04909">
    <property type="entry name" value="Amidohydro_2"/>
    <property type="match status" value="1"/>
</dbReference>
<gene>
    <name evidence="3" type="ORF">H8S47_12120</name>
</gene>
<evidence type="ECO:0000256" key="1">
    <source>
        <dbReference type="ARBA" id="ARBA00038310"/>
    </source>
</evidence>
<evidence type="ECO:0000313" key="4">
    <source>
        <dbReference type="Proteomes" id="UP000597613"/>
    </source>
</evidence>
<feature type="domain" description="Amidohydrolase-related" evidence="2">
    <location>
        <begin position="8"/>
        <end position="289"/>
    </location>
</feature>
<dbReference type="InterPro" id="IPR006680">
    <property type="entry name" value="Amidohydro-rel"/>
</dbReference>
<sequence>MTVRPPFVDAHLHLWDRGRLRYPWLDEPANAPIAATYGIADYRREAAAWNVVGAVHVDAGAHPDDGEQETIWLDDVAAADGLPSAIVARVALDDPDVARKLAFHADYTRVRGIRHLVNWDHDPARCAYPRDLTRDDTWRRGYALLAQHGLSFDFHGFPPQLSGLAEVAAQHPDVPLIVNHLALPRLADQLDTWRAGVIALATMPHVAIKLSGAGFIAAPFDPGQFGDIVHEVIERFGTKRVMVASNFPTDRMFATMDATLSAYETLLARYSDDERRDLWGRNANMIYRLGLTL</sequence>
<dbReference type="InterPro" id="IPR052350">
    <property type="entry name" value="Metallo-dep_Lactonases"/>
</dbReference>
<dbReference type="SUPFAM" id="SSF51556">
    <property type="entry name" value="Metallo-dependent hydrolases"/>
    <property type="match status" value="1"/>
</dbReference>
<comment type="caution">
    <text evidence="3">The sequence shown here is derived from an EMBL/GenBank/DDBJ whole genome shotgun (WGS) entry which is preliminary data.</text>
</comment>
<comment type="similarity">
    <text evidence="1">Belongs to the metallo-dependent hydrolases superfamily.</text>
</comment>